<name>A0A4R6RH63_9FIRM</name>
<proteinExistence type="predicted"/>
<dbReference type="AlphaFoldDB" id="A0A4R6RH63"/>
<sequence length="299" mass="34731">MIDISLEKNPLMQLNLLLWMSLKGRESWINPYFKNKGYEILVIEPEMTLPPRHVNVLNQNNIQFIDNPKPEVILINNEKKNFLTIECKNQCFNLDDKNTRSTKQANSFLVYNADLISESFGVEAKNFCGLLNYNFVKSDYLAKFTETIIEMGRNLGLLVNEKTNLPSTSYFSEKDNNLFLNFMDPNNSLSDIDFKNQVKVMNLEKDTIIAPLYLIPLDSSGETDEYGEIVFYKRLKSNFGVFLGQLDYSDNNEEIILDIETDILENVIKIWNTWSNAETKRFIRNKARNYLNKIISILA</sequence>
<gene>
    <name evidence="1" type="ORF">C7957_14021</name>
</gene>
<protein>
    <submittedName>
        <fullName evidence="1">Uncharacterized protein</fullName>
    </submittedName>
</protein>
<accession>A0A4R6RH63</accession>
<dbReference type="Proteomes" id="UP000295176">
    <property type="component" value="Unassembled WGS sequence"/>
</dbReference>
<evidence type="ECO:0000313" key="2">
    <source>
        <dbReference type="Proteomes" id="UP000295176"/>
    </source>
</evidence>
<organism evidence="1 2">
    <name type="scientific">Halanaerobium saccharolyticum</name>
    <dbReference type="NCBI Taxonomy" id="43595"/>
    <lineage>
        <taxon>Bacteria</taxon>
        <taxon>Bacillati</taxon>
        <taxon>Bacillota</taxon>
        <taxon>Clostridia</taxon>
        <taxon>Halanaerobiales</taxon>
        <taxon>Halanaerobiaceae</taxon>
        <taxon>Halanaerobium</taxon>
    </lineage>
</organism>
<comment type="caution">
    <text evidence="1">The sequence shown here is derived from an EMBL/GenBank/DDBJ whole genome shotgun (WGS) entry which is preliminary data.</text>
</comment>
<evidence type="ECO:0000313" key="1">
    <source>
        <dbReference type="EMBL" id="TDP85652.1"/>
    </source>
</evidence>
<dbReference type="RefSeq" id="WP_133531245.1">
    <property type="nucleotide sequence ID" value="NZ_SNXX01000040.1"/>
</dbReference>
<reference evidence="1 2" key="1">
    <citation type="submission" date="2019-03" db="EMBL/GenBank/DDBJ databases">
        <title>Subsurface microbial communities from deep shales in Ohio and West Virginia, USA.</title>
        <authorList>
            <person name="Wrighton K."/>
        </authorList>
    </citation>
    <scope>NUCLEOTIDE SEQUENCE [LARGE SCALE GENOMIC DNA]</scope>
    <source>
        <strain evidence="1 2">MSL 7</strain>
    </source>
</reference>
<dbReference type="EMBL" id="SNXX01000040">
    <property type="protein sequence ID" value="TDP85652.1"/>
    <property type="molecule type" value="Genomic_DNA"/>
</dbReference>